<comment type="caution">
    <text evidence="2">The sequence shown here is derived from an EMBL/GenBank/DDBJ whole genome shotgun (WGS) entry which is preliminary data.</text>
</comment>
<keyword evidence="3" id="KW-1185">Reference proteome</keyword>
<feature type="region of interest" description="Disordered" evidence="1">
    <location>
        <begin position="29"/>
        <end position="109"/>
    </location>
</feature>
<sequence length="208" mass="22632">MEDPVYDFILGSRYVPLGVVNKPYFSLPVGRTTKQKRGSNQQVGSPGRHTDTPSPYCSAKLKPLRTGIDTARKSRVKSYTRTHEGPRNPGSAAKNKQHSPDIDSARMPRGKMNPVLVDSLLPIAPQPPSETNLHLSLTVSGSHDVSQIVTLEGTFFVRTLHPLSGHSSLTLIVSDEIGVSRLLTLVKKCRTLASEASPNEHTCLGRST</sequence>
<evidence type="ECO:0000256" key="1">
    <source>
        <dbReference type="SAM" id="MobiDB-lite"/>
    </source>
</evidence>
<evidence type="ECO:0000313" key="2">
    <source>
        <dbReference type="EMBL" id="KAK0056114.1"/>
    </source>
</evidence>
<dbReference type="AlphaFoldDB" id="A0AAD8BK79"/>
<evidence type="ECO:0000313" key="3">
    <source>
        <dbReference type="Proteomes" id="UP001233172"/>
    </source>
</evidence>
<reference evidence="2" key="1">
    <citation type="journal article" date="2023" name="PLoS Negl. Trop. Dis.">
        <title>A genome sequence for Biomphalaria pfeifferi, the major vector snail for the human-infecting parasite Schistosoma mansoni.</title>
        <authorList>
            <person name="Bu L."/>
            <person name="Lu L."/>
            <person name="Laidemitt M.R."/>
            <person name="Zhang S.M."/>
            <person name="Mutuku M."/>
            <person name="Mkoji G."/>
            <person name="Steinauer M."/>
            <person name="Loker E.S."/>
        </authorList>
    </citation>
    <scope>NUCLEOTIDE SEQUENCE</scope>
    <source>
        <strain evidence="2">KasaAsao</strain>
    </source>
</reference>
<gene>
    <name evidence="2" type="ORF">Bpfe_014515</name>
</gene>
<name>A0AAD8BK79_BIOPF</name>
<protein>
    <submittedName>
        <fullName evidence="2">Uncharacterized protein</fullName>
    </submittedName>
</protein>
<accession>A0AAD8BK79</accession>
<organism evidence="2 3">
    <name type="scientific">Biomphalaria pfeifferi</name>
    <name type="common">Bloodfluke planorb</name>
    <name type="synonym">Freshwater snail</name>
    <dbReference type="NCBI Taxonomy" id="112525"/>
    <lineage>
        <taxon>Eukaryota</taxon>
        <taxon>Metazoa</taxon>
        <taxon>Spiralia</taxon>
        <taxon>Lophotrochozoa</taxon>
        <taxon>Mollusca</taxon>
        <taxon>Gastropoda</taxon>
        <taxon>Heterobranchia</taxon>
        <taxon>Euthyneura</taxon>
        <taxon>Panpulmonata</taxon>
        <taxon>Hygrophila</taxon>
        <taxon>Lymnaeoidea</taxon>
        <taxon>Planorbidae</taxon>
        <taxon>Biomphalaria</taxon>
    </lineage>
</organism>
<dbReference type="Proteomes" id="UP001233172">
    <property type="component" value="Unassembled WGS sequence"/>
</dbReference>
<proteinExistence type="predicted"/>
<reference evidence="2" key="2">
    <citation type="submission" date="2023-04" db="EMBL/GenBank/DDBJ databases">
        <authorList>
            <person name="Bu L."/>
            <person name="Lu L."/>
            <person name="Laidemitt M.R."/>
            <person name="Zhang S.M."/>
            <person name="Mutuku M."/>
            <person name="Mkoji G."/>
            <person name="Steinauer M."/>
            <person name="Loker E.S."/>
        </authorList>
    </citation>
    <scope>NUCLEOTIDE SEQUENCE</scope>
    <source>
        <strain evidence="2">KasaAsao</strain>
        <tissue evidence="2">Whole Snail</tissue>
    </source>
</reference>
<dbReference type="EMBL" id="JASAOG010000064">
    <property type="protein sequence ID" value="KAK0056114.1"/>
    <property type="molecule type" value="Genomic_DNA"/>
</dbReference>